<evidence type="ECO:0000259" key="9">
    <source>
        <dbReference type="Pfam" id="PF13962"/>
    </source>
</evidence>
<dbReference type="InterPro" id="IPR002110">
    <property type="entry name" value="Ankyrin_rpt"/>
</dbReference>
<dbReference type="Pfam" id="PF12796">
    <property type="entry name" value="Ank_2"/>
    <property type="match status" value="1"/>
</dbReference>
<evidence type="ECO:0000313" key="11">
    <source>
        <dbReference type="Proteomes" id="UP001188597"/>
    </source>
</evidence>
<feature type="repeat" description="ANK" evidence="7">
    <location>
        <begin position="158"/>
        <end position="191"/>
    </location>
</feature>
<dbReference type="PROSITE" id="PS50297">
    <property type="entry name" value="ANK_REP_REGION"/>
    <property type="match status" value="1"/>
</dbReference>
<dbReference type="Gene3D" id="1.25.40.20">
    <property type="entry name" value="Ankyrin repeat-containing domain"/>
    <property type="match status" value="2"/>
</dbReference>
<evidence type="ECO:0000256" key="3">
    <source>
        <dbReference type="ARBA" id="ARBA00022737"/>
    </source>
</evidence>
<evidence type="ECO:0000256" key="4">
    <source>
        <dbReference type="ARBA" id="ARBA00022989"/>
    </source>
</evidence>
<keyword evidence="2 8" id="KW-0812">Transmembrane</keyword>
<dbReference type="PROSITE" id="PS50088">
    <property type="entry name" value="ANK_REPEAT"/>
    <property type="match status" value="2"/>
</dbReference>
<evidence type="ECO:0000256" key="6">
    <source>
        <dbReference type="ARBA" id="ARBA00023136"/>
    </source>
</evidence>
<proteinExistence type="predicted"/>
<evidence type="ECO:0000256" key="8">
    <source>
        <dbReference type="SAM" id="Phobius"/>
    </source>
</evidence>
<feature type="domain" description="PGG" evidence="9">
    <location>
        <begin position="377"/>
        <end position="487"/>
    </location>
</feature>
<accession>A0AA89ACE0</accession>
<evidence type="ECO:0000256" key="2">
    <source>
        <dbReference type="ARBA" id="ARBA00022692"/>
    </source>
</evidence>
<evidence type="ECO:0000256" key="7">
    <source>
        <dbReference type="PROSITE-ProRule" id="PRU00023"/>
    </source>
</evidence>
<dbReference type="SUPFAM" id="SSF48403">
    <property type="entry name" value="Ankyrin repeat"/>
    <property type="match status" value="1"/>
</dbReference>
<feature type="repeat" description="ANK" evidence="7">
    <location>
        <begin position="193"/>
        <end position="215"/>
    </location>
</feature>
<feature type="transmembrane region" description="Helical" evidence="8">
    <location>
        <begin position="494"/>
        <end position="514"/>
    </location>
</feature>
<dbReference type="EMBL" id="JAVXUP010003519">
    <property type="protein sequence ID" value="KAK2998739.1"/>
    <property type="molecule type" value="Genomic_DNA"/>
</dbReference>
<name>A0AA89ACE0_9ASTE</name>
<reference evidence="10" key="1">
    <citation type="submission" date="2022-12" db="EMBL/GenBank/DDBJ databases">
        <title>Draft genome assemblies for two species of Escallonia (Escalloniales).</title>
        <authorList>
            <person name="Chanderbali A."/>
            <person name="Dervinis C."/>
            <person name="Anghel I."/>
            <person name="Soltis D."/>
            <person name="Soltis P."/>
            <person name="Zapata F."/>
        </authorList>
    </citation>
    <scope>NUCLEOTIDE SEQUENCE</scope>
    <source>
        <strain evidence="10">UCBG64.0493</strain>
        <tissue evidence="10">Leaf</tissue>
    </source>
</reference>
<comment type="caution">
    <text evidence="10">The sequence shown here is derived from an EMBL/GenBank/DDBJ whole genome shotgun (WGS) entry which is preliminary data.</text>
</comment>
<dbReference type="PANTHER" id="PTHR24186:SF50">
    <property type="entry name" value="ANKYRIN REPEAT-CONTAINING PROTEIN ITN1-LIKE ISOFORM X1"/>
    <property type="match status" value="1"/>
</dbReference>
<keyword evidence="4 8" id="KW-1133">Transmembrane helix</keyword>
<keyword evidence="5 7" id="KW-0040">ANK repeat</keyword>
<dbReference type="GO" id="GO:0005886">
    <property type="term" value="C:plasma membrane"/>
    <property type="evidence" value="ECO:0007669"/>
    <property type="project" value="TreeGrafter"/>
</dbReference>
<sequence>RETAVHLATRARYARIVITLVAFSCVPVDQDIEGGGAAAEGGKEMLRMVNEDQDTPLQEAVRYNHPSTVRTLDRLDPEFLHPANAAGETPVYLAAERGYDYLVSSLVNSCKSVAYGGLNGRIALHCTIISNSKVSIRNNRTAILLESNPALSKETDANGQTPLYYAACNGYKQRASQLLYKDRSSAYVADKDDKNTPLHMAASQGHLEVVKTIMSSCPDSGEMFNVRGQNVLHIAVEHEKKKVIEFIVRSCPVINNLLVQKDVDGNTPLHVLAASDCLVPELIHHQMADKQALNNDRLTPLDMVAYNGKSAVVAKQIAEALKLAGATLSLQRVKGKDIDEVRAPEVQMRAPEVVQMRAPEIVQMRAPDDEKSAIARLKKVADTHLIVAALVATVTFTAGFTLPGGYNQNEGLNQGMAILTREAAFIAFIISDSLGLAFSTMAIFIYFIAAHYEGKQALIKFYILAASCIKFAVLAMMVAFLTGTYAVLVHASAPAISTCAIGSTICAFLAYSLASE</sequence>
<feature type="transmembrane region" description="Helical" evidence="8">
    <location>
        <begin position="461"/>
        <end position="488"/>
    </location>
</feature>
<comment type="subcellular location">
    <subcellularLocation>
        <location evidence="1">Membrane</location>
        <topology evidence="1">Multi-pass membrane protein</topology>
    </subcellularLocation>
</comment>
<gene>
    <name evidence="10" type="ORF">RJ639_024682</name>
</gene>
<feature type="non-terminal residue" evidence="10">
    <location>
        <position position="516"/>
    </location>
</feature>
<evidence type="ECO:0000313" key="10">
    <source>
        <dbReference type="EMBL" id="KAK2998739.1"/>
    </source>
</evidence>
<dbReference type="AlphaFoldDB" id="A0AA89ACE0"/>
<keyword evidence="3" id="KW-0677">Repeat</keyword>
<feature type="transmembrane region" description="Helical" evidence="8">
    <location>
        <begin position="423"/>
        <end position="449"/>
    </location>
</feature>
<dbReference type="SMART" id="SM00248">
    <property type="entry name" value="ANK"/>
    <property type="match status" value="8"/>
</dbReference>
<dbReference type="Proteomes" id="UP001188597">
    <property type="component" value="Unassembled WGS sequence"/>
</dbReference>
<keyword evidence="6 8" id="KW-0472">Membrane</keyword>
<feature type="non-terminal residue" evidence="10">
    <location>
        <position position="1"/>
    </location>
</feature>
<evidence type="ECO:0000256" key="5">
    <source>
        <dbReference type="ARBA" id="ARBA00023043"/>
    </source>
</evidence>
<organism evidence="10 11">
    <name type="scientific">Escallonia herrerae</name>
    <dbReference type="NCBI Taxonomy" id="1293975"/>
    <lineage>
        <taxon>Eukaryota</taxon>
        <taxon>Viridiplantae</taxon>
        <taxon>Streptophyta</taxon>
        <taxon>Embryophyta</taxon>
        <taxon>Tracheophyta</taxon>
        <taxon>Spermatophyta</taxon>
        <taxon>Magnoliopsida</taxon>
        <taxon>eudicotyledons</taxon>
        <taxon>Gunneridae</taxon>
        <taxon>Pentapetalae</taxon>
        <taxon>asterids</taxon>
        <taxon>campanulids</taxon>
        <taxon>Escalloniales</taxon>
        <taxon>Escalloniaceae</taxon>
        <taxon>Escallonia</taxon>
    </lineage>
</organism>
<evidence type="ECO:0000256" key="1">
    <source>
        <dbReference type="ARBA" id="ARBA00004141"/>
    </source>
</evidence>
<feature type="transmembrane region" description="Helical" evidence="8">
    <location>
        <begin position="385"/>
        <end position="403"/>
    </location>
</feature>
<dbReference type="Pfam" id="PF13962">
    <property type="entry name" value="PGG"/>
    <property type="match status" value="1"/>
</dbReference>
<keyword evidence="11" id="KW-1185">Reference proteome</keyword>
<dbReference type="PANTHER" id="PTHR24186">
    <property type="entry name" value="PROTEIN PHOSPHATASE 1 REGULATORY SUBUNIT"/>
    <property type="match status" value="1"/>
</dbReference>
<protein>
    <recommendedName>
        <fullName evidence="9">PGG domain-containing protein</fullName>
    </recommendedName>
</protein>
<dbReference type="InterPro" id="IPR036770">
    <property type="entry name" value="Ankyrin_rpt-contain_sf"/>
</dbReference>
<dbReference type="InterPro" id="IPR026961">
    <property type="entry name" value="PGG_dom"/>
</dbReference>